<proteinExistence type="predicted"/>
<feature type="chain" id="PRO_5043563471" evidence="3">
    <location>
        <begin position="23"/>
        <end position="622"/>
    </location>
</feature>
<evidence type="ECO:0000256" key="1">
    <source>
        <dbReference type="SAM" id="Coils"/>
    </source>
</evidence>
<feature type="region of interest" description="Disordered" evidence="2">
    <location>
        <begin position="197"/>
        <end position="271"/>
    </location>
</feature>
<keyword evidence="3" id="KW-0732">Signal</keyword>
<comment type="caution">
    <text evidence="4">The sequence shown here is derived from an EMBL/GenBank/DDBJ whole genome shotgun (WGS) entry which is preliminary data.</text>
</comment>
<evidence type="ECO:0000313" key="5">
    <source>
        <dbReference type="Proteomes" id="UP000825729"/>
    </source>
</evidence>
<reference evidence="4 5" key="1">
    <citation type="submission" date="2021-07" db="EMBL/GenBank/DDBJ databases">
        <title>The Aristolochia fimbriata genome: insights into angiosperm evolution, floral development and chemical biosynthesis.</title>
        <authorList>
            <person name="Jiao Y."/>
        </authorList>
    </citation>
    <scope>NUCLEOTIDE SEQUENCE [LARGE SCALE GENOMIC DNA]</scope>
    <source>
        <strain evidence="4">IBCAS-2021</strain>
        <tissue evidence="4">Leaf</tissue>
    </source>
</reference>
<keyword evidence="1" id="KW-0175">Coiled coil</keyword>
<feature type="compositionally biased region" description="Low complexity" evidence="2">
    <location>
        <begin position="244"/>
        <end position="255"/>
    </location>
</feature>
<evidence type="ECO:0000313" key="4">
    <source>
        <dbReference type="EMBL" id="KAG9442323.1"/>
    </source>
</evidence>
<feature type="compositionally biased region" description="Basic and acidic residues" evidence="2">
    <location>
        <begin position="330"/>
        <end position="341"/>
    </location>
</feature>
<feature type="signal peptide" evidence="3">
    <location>
        <begin position="1"/>
        <end position="22"/>
    </location>
</feature>
<feature type="region of interest" description="Disordered" evidence="2">
    <location>
        <begin position="417"/>
        <end position="447"/>
    </location>
</feature>
<evidence type="ECO:0000256" key="3">
    <source>
        <dbReference type="SAM" id="SignalP"/>
    </source>
</evidence>
<organism evidence="4 5">
    <name type="scientific">Aristolochia fimbriata</name>
    <name type="common">White veined hardy Dutchman's pipe vine</name>
    <dbReference type="NCBI Taxonomy" id="158543"/>
    <lineage>
        <taxon>Eukaryota</taxon>
        <taxon>Viridiplantae</taxon>
        <taxon>Streptophyta</taxon>
        <taxon>Embryophyta</taxon>
        <taxon>Tracheophyta</taxon>
        <taxon>Spermatophyta</taxon>
        <taxon>Magnoliopsida</taxon>
        <taxon>Magnoliidae</taxon>
        <taxon>Piperales</taxon>
        <taxon>Aristolochiaceae</taxon>
        <taxon>Aristolochia</taxon>
    </lineage>
</organism>
<protein>
    <submittedName>
        <fullName evidence="4">Uncharacterized protein</fullName>
    </submittedName>
</protein>
<feature type="region of interest" description="Disordered" evidence="2">
    <location>
        <begin position="319"/>
        <end position="357"/>
    </location>
</feature>
<keyword evidence="5" id="KW-1185">Reference proteome</keyword>
<evidence type="ECO:0000256" key="2">
    <source>
        <dbReference type="SAM" id="MobiDB-lite"/>
    </source>
</evidence>
<sequence length="622" mass="67831">MLGRIPWAFVYAWLAQRFGVHGTDSSEGDRPSMMVYCNPDHFCAYTQEEARSLFWLALPPGPIVDRPGHYASRIEVEYFCCLRAIRLVLRQRDLLIVEPYSPHRFARQFGFCQDLPGVLIADQRRAASVDALVEIWQTGNVCPLGTVEVPAFVSANADPGVTALFRESWRKFTGASTPKKILPKRAAAKKKAAKLKAAKKKVATPAPAAPAKRVVIRETPPIEDDTRPAEASLAVEGAPLGKGKAVAESMASSKKAASKKKKKSAAPRPEPLIYAPPLFRKRLWTGLRKPSTPFPIVHPPKIPASGEGERAEEMRPIAGSIVPPPEVPAAEERERVEEMRPIEGSIVPPPRAPASEGEVAAEPDVVPAQAPSVGSLAAEEEVSPSDALAIILVPPTGQPIFRSDGSSGRAVLEDTRHVEQTGEGAPSGAVTGGFMTGEAGRPRPSSLRLEQPGSAFSTRFLVEAVQLSRFVKSVLTPADDPCSPELVADTRTFLEHLRRAGVNTSVLEQWVEDFAMEAARLQRLRGSLGERLSLAERRITEAELERSIWQVKRQRDNLIASLDRHQAEREAVETEQTALRDRLAFLSSRLDSLNAELGTIRRGLDAAEEEVSAVVDFELSSL</sequence>
<feature type="compositionally biased region" description="Low complexity" evidence="2">
    <location>
        <begin position="203"/>
        <end position="212"/>
    </location>
</feature>
<dbReference type="Proteomes" id="UP000825729">
    <property type="component" value="Unassembled WGS sequence"/>
</dbReference>
<name>A0AAV7E4L0_ARIFI</name>
<feature type="compositionally biased region" description="Basic residues" evidence="2">
    <location>
        <begin position="256"/>
        <end position="265"/>
    </location>
</feature>
<accession>A0AAV7E4L0</accession>
<gene>
    <name evidence="4" type="ORF">H6P81_018177</name>
</gene>
<dbReference type="EMBL" id="JAINDJ010000007">
    <property type="protein sequence ID" value="KAG9442323.1"/>
    <property type="molecule type" value="Genomic_DNA"/>
</dbReference>
<feature type="coiled-coil region" evidence="1">
    <location>
        <begin position="555"/>
        <end position="610"/>
    </location>
</feature>
<dbReference type="AlphaFoldDB" id="A0AAV7E4L0"/>